<dbReference type="EMBL" id="JASCTH010000005">
    <property type="protein sequence ID" value="MDI6098746.1"/>
    <property type="molecule type" value="Genomic_DNA"/>
</dbReference>
<accession>A0ABT6WG93</accession>
<dbReference type="InterPro" id="IPR050574">
    <property type="entry name" value="HPF/YfiA_ribosome-assoc"/>
</dbReference>
<gene>
    <name evidence="2" type="ORF">QLQ12_09050</name>
</gene>
<evidence type="ECO:0000259" key="1">
    <source>
        <dbReference type="Pfam" id="PF16321"/>
    </source>
</evidence>
<evidence type="ECO:0000313" key="3">
    <source>
        <dbReference type="Proteomes" id="UP001241758"/>
    </source>
</evidence>
<reference evidence="2 3" key="1">
    <citation type="submission" date="2023-05" db="EMBL/GenBank/DDBJ databases">
        <title>Actinoplanes sp. NEAU-A12 genome sequencing.</title>
        <authorList>
            <person name="Wang Z.-S."/>
        </authorList>
    </citation>
    <scope>NUCLEOTIDE SEQUENCE [LARGE SCALE GENOMIC DNA]</scope>
    <source>
        <strain evidence="2 3">NEAU-A12</strain>
    </source>
</reference>
<name>A0ABT6WG93_9ACTN</name>
<proteinExistence type="predicted"/>
<evidence type="ECO:0000313" key="2">
    <source>
        <dbReference type="EMBL" id="MDI6098746.1"/>
    </source>
</evidence>
<feature type="domain" description="Sigma 54 modulation/S30EA ribosomal protein C-terminal" evidence="1">
    <location>
        <begin position="141"/>
        <end position="194"/>
    </location>
</feature>
<dbReference type="InterPro" id="IPR038416">
    <property type="entry name" value="Ribosom_S30AE_C_sf"/>
</dbReference>
<keyword evidence="3" id="KW-1185">Reference proteome</keyword>
<dbReference type="PANTHER" id="PTHR33231:SF1">
    <property type="entry name" value="30S RIBOSOMAL PROTEIN"/>
    <property type="match status" value="1"/>
</dbReference>
<dbReference type="Gene3D" id="3.30.505.50">
    <property type="entry name" value="Sigma 54 modulation/S30EA ribosomal protein, C-terminal domain"/>
    <property type="match status" value="2"/>
</dbReference>
<protein>
    <submittedName>
        <fullName evidence="2">Sigma 54 modulation/S30EA ribosomal C-terminal domain-containing protein</fullName>
    </submittedName>
</protein>
<dbReference type="Proteomes" id="UP001241758">
    <property type="component" value="Unassembled WGS sequence"/>
</dbReference>
<dbReference type="InterPro" id="IPR032528">
    <property type="entry name" value="Ribosom_S30AE_C"/>
</dbReference>
<comment type="caution">
    <text evidence="2">The sequence shown here is derived from an EMBL/GenBank/DDBJ whole genome shotgun (WGS) entry which is preliminary data.</text>
</comment>
<dbReference type="PANTHER" id="PTHR33231">
    <property type="entry name" value="30S RIBOSOMAL PROTEIN"/>
    <property type="match status" value="1"/>
</dbReference>
<sequence length="266" mass="28940">MSARRNVTREHPAVAVSGPVTAEESAYAQRVIGDVLATVDHAAERLRARLSPYGGYDTTAFTVVAQVNVAVRARMIRVQTAAPTVREAIEQAAAGLLLRLHRLDQHLAAERSGDVGFVAGEWCSPYPQSPIGLAGPRTAAGRIVRMKDYHLAVQTPDSAAFAMDLRDYPFHLFVDDATGGDALVHRDGATGYSLHRSVPAPAPAGLTVPLTIQRWPAVPMALARAVQLLNAAPDRRFLFFTDPRSRRARVLYRRFDGQFGLLAPAW</sequence>
<organism evidence="2 3">
    <name type="scientific">Actinoplanes sandaracinus</name>
    <dbReference type="NCBI Taxonomy" id="3045177"/>
    <lineage>
        <taxon>Bacteria</taxon>
        <taxon>Bacillati</taxon>
        <taxon>Actinomycetota</taxon>
        <taxon>Actinomycetes</taxon>
        <taxon>Micromonosporales</taxon>
        <taxon>Micromonosporaceae</taxon>
        <taxon>Actinoplanes</taxon>
    </lineage>
</organism>
<dbReference type="Pfam" id="PF16321">
    <property type="entry name" value="Ribosom_S30AE_C"/>
    <property type="match status" value="1"/>
</dbReference>
<dbReference type="RefSeq" id="WP_282758591.1">
    <property type="nucleotide sequence ID" value="NZ_JASCTH010000005.1"/>
</dbReference>